<organism evidence="1">
    <name type="scientific">marine sediment metagenome</name>
    <dbReference type="NCBI Taxonomy" id="412755"/>
    <lineage>
        <taxon>unclassified sequences</taxon>
        <taxon>metagenomes</taxon>
        <taxon>ecological metagenomes</taxon>
    </lineage>
</organism>
<gene>
    <name evidence="1" type="ORF">LCGC14_1845750</name>
</gene>
<dbReference type="AlphaFoldDB" id="A0A0F9GC71"/>
<name>A0A0F9GC71_9ZZZZ</name>
<sequence>MNKMKTNFYCGNHDDPHVNGAKSECYAMGEIEFNDFVWINKEAHMTCPKCGVELYQGWGHFGER</sequence>
<accession>A0A0F9GC71</accession>
<protein>
    <submittedName>
        <fullName evidence="1">Uncharacterized protein</fullName>
    </submittedName>
</protein>
<reference evidence="1" key="1">
    <citation type="journal article" date="2015" name="Nature">
        <title>Complex archaea that bridge the gap between prokaryotes and eukaryotes.</title>
        <authorList>
            <person name="Spang A."/>
            <person name="Saw J.H."/>
            <person name="Jorgensen S.L."/>
            <person name="Zaremba-Niedzwiedzka K."/>
            <person name="Martijn J."/>
            <person name="Lind A.E."/>
            <person name="van Eijk R."/>
            <person name="Schleper C."/>
            <person name="Guy L."/>
            <person name="Ettema T.J."/>
        </authorList>
    </citation>
    <scope>NUCLEOTIDE SEQUENCE</scope>
</reference>
<comment type="caution">
    <text evidence="1">The sequence shown here is derived from an EMBL/GenBank/DDBJ whole genome shotgun (WGS) entry which is preliminary data.</text>
</comment>
<evidence type="ECO:0000313" key="1">
    <source>
        <dbReference type="EMBL" id="KKL96313.1"/>
    </source>
</evidence>
<dbReference type="EMBL" id="LAZR01018466">
    <property type="protein sequence ID" value="KKL96313.1"/>
    <property type="molecule type" value="Genomic_DNA"/>
</dbReference>
<proteinExistence type="predicted"/>